<dbReference type="PANTHER" id="PTHR11410">
    <property type="entry name" value="ATP SYNTHASE SUBUNIT A"/>
    <property type="match status" value="1"/>
</dbReference>
<keyword evidence="13" id="KW-0496">Mitochondrion</keyword>
<feature type="transmembrane region" description="Helical" evidence="12">
    <location>
        <begin position="199"/>
        <end position="226"/>
    </location>
</feature>
<accession>A0A6M8TQ82</accession>
<keyword evidence="9 12" id="KW-0472">Membrane</keyword>
<dbReference type="InterPro" id="IPR000568">
    <property type="entry name" value="ATP_synth_F0_asu"/>
</dbReference>
<gene>
    <name evidence="13" type="primary">ATP6</name>
</gene>
<dbReference type="InterPro" id="IPR035908">
    <property type="entry name" value="F0_ATP_A_sf"/>
</dbReference>
<proteinExistence type="inferred from homology"/>
<reference evidence="13" key="2">
    <citation type="submission" date="2020-04" db="EMBL/GenBank/DDBJ databases">
        <authorList>
            <person name="Kim B.-M."/>
            <person name="Rhee J.-S."/>
        </authorList>
    </citation>
    <scope>NUCLEOTIDE SEQUENCE</scope>
</reference>
<keyword evidence="6" id="KW-0375">Hydrogen ion transport</keyword>
<feature type="transmembrane region" description="Helical" evidence="12">
    <location>
        <begin position="105"/>
        <end position="123"/>
    </location>
</feature>
<dbReference type="CDD" id="cd00310">
    <property type="entry name" value="ATP-synt_Fo_a_6"/>
    <property type="match status" value="1"/>
</dbReference>
<evidence type="ECO:0000256" key="2">
    <source>
        <dbReference type="ARBA" id="ARBA00006810"/>
    </source>
</evidence>
<feature type="transmembrane region" description="Helical" evidence="12">
    <location>
        <begin position="73"/>
        <end position="93"/>
    </location>
</feature>
<evidence type="ECO:0000256" key="10">
    <source>
        <dbReference type="ARBA" id="ARBA00023310"/>
    </source>
</evidence>
<evidence type="ECO:0000256" key="3">
    <source>
        <dbReference type="ARBA" id="ARBA00022448"/>
    </source>
</evidence>
<sequence length="230" mass="26864">MINFYSSIFDQFYPDIFFFIPISVLCFFLNVCWFFFMVSNSWLEGRFQVFWSNFISFSLGLIFQTTSRGSAEWGSFLLVIFIFILSINILGLLPYNFTNTSHFSITFSLGFPLWLGVNIFGFYNNFNLRLSHFVPQGTPFVLIPLMIWIETLSFFAQPLALGLRLAANLTAGHLLIFLLSTTIWSFVNIYYIFIPLYIIFFFLFILEIAVACIQSYVFTALVHFYLQENL</sequence>
<feature type="transmembrane region" description="Helical" evidence="12">
    <location>
        <begin position="143"/>
        <end position="167"/>
    </location>
</feature>
<keyword evidence="5 12" id="KW-0812">Transmembrane</keyword>
<dbReference type="InterPro" id="IPR045083">
    <property type="entry name" value="ATP_synth_F0_asu_bact/mt"/>
</dbReference>
<evidence type="ECO:0000256" key="6">
    <source>
        <dbReference type="ARBA" id="ARBA00022781"/>
    </source>
</evidence>
<dbReference type="InterPro" id="IPR023011">
    <property type="entry name" value="ATP_synth_F0_asu_AS"/>
</dbReference>
<geneLocation type="mitochondrion" evidence="13"/>
<comment type="subcellular location">
    <subcellularLocation>
        <location evidence="1">Membrane</location>
        <topology evidence="1">Multi-pass membrane protein</topology>
    </subcellularLocation>
    <subcellularLocation>
        <location evidence="11">Mitochondrion inner membrane</location>
        <topology evidence="11">Multi-pass membrane protein</topology>
    </subcellularLocation>
</comment>
<keyword evidence="4" id="KW-0138">CF(0)</keyword>
<evidence type="ECO:0000256" key="7">
    <source>
        <dbReference type="ARBA" id="ARBA00022989"/>
    </source>
</evidence>
<name>A0A6M8TQ82_9ECHI</name>
<dbReference type="Pfam" id="PF00119">
    <property type="entry name" value="ATP-synt_A"/>
    <property type="match status" value="1"/>
</dbReference>
<evidence type="ECO:0000256" key="5">
    <source>
        <dbReference type="ARBA" id="ARBA00022692"/>
    </source>
</evidence>
<dbReference type="NCBIfam" id="TIGR01131">
    <property type="entry name" value="ATP_synt_6_or_A"/>
    <property type="match status" value="1"/>
</dbReference>
<keyword evidence="3" id="KW-0813">Transport</keyword>
<dbReference type="PRINTS" id="PR00123">
    <property type="entry name" value="ATPASEA"/>
</dbReference>
<evidence type="ECO:0000256" key="11">
    <source>
        <dbReference type="RuleBase" id="RU004450"/>
    </source>
</evidence>
<protein>
    <recommendedName>
        <fullName evidence="11">ATP synthase subunit a</fullName>
    </recommendedName>
</protein>
<dbReference type="GO" id="GO:0045259">
    <property type="term" value="C:proton-transporting ATP synthase complex"/>
    <property type="evidence" value="ECO:0007669"/>
    <property type="project" value="UniProtKB-KW"/>
</dbReference>
<dbReference type="PANTHER" id="PTHR11410:SF0">
    <property type="entry name" value="ATP SYNTHASE SUBUNIT A"/>
    <property type="match status" value="1"/>
</dbReference>
<feature type="transmembrane region" description="Helical" evidence="12">
    <location>
        <begin position="16"/>
        <end position="37"/>
    </location>
</feature>
<dbReference type="AlphaFoldDB" id="A0A6M8TQ82"/>
<reference evidence="13" key="1">
    <citation type="journal article" date="2020" name="Mitochondrial DNA Part B Resour">
        <title>Characterization and phylogenetic analysis of the complete mitochondrial genome of Florometra species (Echinodermata, Crinoidea).</title>
        <authorList>
            <person name="Nam S.-E."/>
            <person name="Park H.S."/>
            <person name="Rhee J.-S."/>
        </authorList>
    </citation>
    <scope>NUCLEOTIDE SEQUENCE</scope>
</reference>
<keyword evidence="8" id="KW-0406">Ion transport</keyword>
<evidence type="ECO:0000256" key="9">
    <source>
        <dbReference type="ARBA" id="ARBA00023136"/>
    </source>
</evidence>
<feature type="transmembrane region" description="Helical" evidence="12">
    <location>
        <begin position="174"/>
        <end position="193"/>
    </location>
</feature>
<evidence type="ECO:0000313" key="13">
    <source>
        <dbReference type="EMBL" id="QKJ80213.1"/>
    </source>
</evidence>
<dbReference type="PROSITE" id="PS00449">
    <property type="entry name" value="ATPASE_A"/>
    <property type="match status" value="1"/>
</dbReference>
<dbReference type="EMBL" id="MT302206">
    <property type="protein sequence ID" value="QKJ80213.1"/>
    <property type="molecule type" value="Genomic_DNA"/>
</dbReference>
<evidence type="ECO:0000256" key="4">
    <source>
        <dbReference type="ARBA" id="ARBA00022547"/>
    </source>
</evidence>
<evidence type="ECO:0000256" key="12">
    <source>
        <dbReference type="SAM" id="Phobius"/>
    </source>
</evidence>
<evidence type="ECO:0000256" key="8">
    <source>
        <dbReference type="ARBA" id="ARBA00023065"/>
    </source>
</evidence>
<dbReference type="GO" id="GO:0005743">
    <property type="term" value="C:mitochondrial inner membrane"/>
    <property type="evidence" value="ECO:0007669"/>
    <property type="project" value="UniProtKB-SubCell"/>
</dbReference>
<dbReference type="Gene3D" id="1.20.120.220">
    <property type="entry name" value="ATP synthase, F0 complex, subunit A"/>
    <property type="match status" value="1"/>
</dbReference>
<keyword evidence="10" id="KW-0066">ATP synthesis</keyword>
<evidence type="ECO:0000256" key="1">
    <source>
        <dbReference type="ARBA" id="ARBA00004141"/>
    </source>
</evidence>
<dbReference type="GO" id="GO:0046933">
    <property type="term" value="F:proton-transporting ATP synthase activity, rotational mechanism"/>
    <property type="evidence" value="ECO:0007669"/>
    <property type="project" value="TreeGrafter"/>
</dbReference>
<keyword evidence="7 12" id="KW-1133">Transmembrane helix</keyword>
<comment type="similarity">
    <text evidence="2">Belongs to the ATPase A chain family.</text>
</comment>
<organism evidence="13">
    <name type="scientific">Florometra sp. BMK-2020</name>
    <dbReference type="NCBI Taxonomy" id="2719553"/>
    <lineage>
        <taxon>Eukaryota</taxon>
        <taxon>Metazoa</taxon>
        <taxon>Echinodermata</taxon>
        <taxon>Pelmatozoa</taxon>
        <taxon>Crinoidea</taxon>
        <taxon>Articulata</taxon>
        <taxon>Comatulida</taxon>
        <taxon>Antedonidae</taxon>
        <taxon>Florometra</taxon>
    </lineage>
</organism>
<dbReference type="SUPFAM" id="SSF81336">
    <property type="entry name" value="F1F0 ATP synthase subunit A"/>
    <property type="match status" value="1"/>
</dbReference>